<dbReference type="Proteomes" id="UP001206128">
    <property type="component" value="Unassembled WGS sequence"/>
</dbReference>
<dbReference type="RefSeq" id="WP_253774679.1">
    <property type="nucleotide sequence ID" value="NZ_JAMTCK010000010.1"/>
</dbReference>
<sequence>MAVTIVDDQRRKTVEQHYGPLGPHTVELTDPVIVAADDGFELTGILALPVGVAKVPAVLIRTPYDPASFPPEVTAFFLGEVIAWASHGYACLVQSTRTSTSYFDEAADGAATVRWIERQPWFNGALGLTGASYHAFSSWATASTRPTSLKAIATAMYSTDRVSSWYPGGGFALELALSWTAMQQAGGTRVDQNPYNRLPLNEADVAATGSTLDFYQERLAHDGGDPHWRPLDYSALLDDPPAPVLHIGGWYDYHRTYSWQDFERLNKSGSSLPHRFVIGPWAHAALDSRISMAERLAWFNTHVRGVGSARSGVLRYYRTGAEPGWVECADWREPGTTTFHVAAGGRLVDTPDDAFSRVEWTYDPADPTPSVAMATLGAGDVGGVWDSGPLERRPDVRAFTSEPLSEPMDLAGRVRAATTFCSDAVSADLFLRLLDVHEDGQVRSVVDGYLRITDAGLADGVPVEIDLGPAGHRFAPGHRLRLLVASGAHPYYNRNLGTGEPTATATGLRKAHQALVTPLTLTLPTELPAG</sequence>
<name>A0AAE3GK48_9PSEU</name>
<reference evidence="3" key="1">
    <citation type="submission" date="2022-06" db="EMBL/GenBank/DDBJ databases">
        <title>Genomic Encyclopedia of Archaeal and Bacterial Type Strains, Phase II (KMG-II): from individual species to whole genera.</title>
        <authorList>
            <person name="Goeker M."/>
        </authorList>
    </citation>
    <scope>NUCLEOTIDE SEQUENCE</scope>
    <source>
        <strain evidence="3">DSM 43935</strain>
    </source>
</reference>
<dbReference type="InterPro" id="IPR013736">
    <property type="entry name" value="Xaa-Pro_dipept_C"/>
</dbReference>
<dbReference type="InterPro" id="IPR029058">
    <property type="entry name" value="AB_hydrolase_fold"/>
</dbReference>
<organism evidence="3 4">
    <name type="scientific">Goodfellowiella coeruleoviolacea</name>
    <dbReference type="NCBI Taxonomy" id="334858"/>
    <lineage>
        <taxon>Bacteria</taxon>
        <taxon>Bacillati</taxon>
        <taxon>Actinomycetota</taxon>
        <taxon>Actinomycetes</taxon>
        <taxon>Pseudonocardiales</taxon>
        <taxon>Pseudonocardiaceae</taxon>
        <taxon>Goodfellowiella</taxon>
    </lineage>
</organism>
<comment type="caution">
    <text evidence="3">The sequence shown here is derived from an EMBL/GenBank/DDBJ whole genome shotgun (WGS) entry which is preliminary data.</text>
</comment>
<dbReference type="Gene3D" id="1.10.3020.10">
    <property type="entry name" value="alpha-amino acid ester hydrolase ( Helical cap domain)"/>
    <property type="match status" value="1"/>
</dbReference>
<proteinExistence type="predicted"/>
<evidence type="ECO:0000313" key="4">
    <source>
        <dbReference type="Proteomes" id="UP001206128"/>
    </source>
</evidence>
<gene>
    <name evidence="3" type="ORF">LX83_004511</name>
</gene>
<dbReference type="Gene3D" id="3.40.50.1820">
    <property type="entry name" value="alpha/beta hydrolase"/>
    <property type="match status" value="1"/>
</dbReference>
<keyword evidence="4" id="KW-1185">Reference proteome</keyword>
<accession>A0AAE3GK48</accession>
<dbReference type="InterPro" id="IPR008979">
    <property type="entry name" value="Galactose-bd-like_sf"/>
</dbReference>
<dbReference type="InterPro" id="IPR000383">
    <property type="entry name" value="Xaa-Pro-like_dom"/>
</dbReference>
<dbReference type="SUPFAM" id="SSF53474">
    <property type="entry name" value="alpha/beta-Hydrolases"/>
    <property type="match status" value="1"/>
</dbReference>
<evidence type="ECO:0000259" key="2">
    <source>
        <dbReference type="SMART" id="SM00939"/>
    </source>
</evidence>
<dbReference type="SUPFAM" id="SSF49785">
    <property type="entry name" value="Galactose-binding domain-like"/>
    <property type="match status" value="1"/>
</dbReference>
<dbReference type="Gene3D" id="2.60.120.260">
    <property type="entry name" value="Galactose-binding domain-like"/>
    <property type="match status" value="1"/>
</dbReference>
<evidence type="ECO:0000256" key="1">
    <source>
        <dbReference type="ARBA" id="ARBA00022801"/>
    </source>
</evidence>
<keyword evidence="1" id="KW-0378">Hydrolase</keyword>
<dbReference type="AlphaFoldDB" id="A0AAE3GK48"/>
<dbReference type="Pfam" id="PF08530">
    <property type="entry name" value="PepX_C"/>
    <property type="match status" value="1"/>
</dbReference>
<dbReference type="InterPro" id="IPR005674">
    <property type="entry name" value="CocE/Ser_esterase"/>
</dbReference>
<dbReference type="EMBL" id="JAMTCK010000010">
    <property type="protein sequence ID" value="MCP2167638.1"/>
    <property type="molecule type" value="Genomic_DNA"/>
</dbReference>
<feature type="domain" description="Xaa-Pro dipeptidyl-peptidase C-terminal" evidence="2">
    <location>
        <begin position="296"/>
        <end position="525"/>
    </location>
</feature>
<dbReference type="Pfam" id="PF02129">
    <property type="entry name" value="Peptidase_S15"/>
    <property type="match status" value="1"/>
</dbReference>
<dbReference type="GO" id="GO:0008239">
    <property type="term" value="F:dipeptidyl-peptidase activity"/>
    <property type="evidence" value="ECO:0007669"/>
    <property type="project" value="InterPro"/>
</dbReference>
<dbReference type="NCBIfam" id="TIGR00976">
    <property type="entry name" value="CocE_NonD"/>
    <property type="match status" value="1"/>
</dbReference>
<dbReference type="SMART" id="SM00939">
    <property type="entry name" value="PepX_C"/>
    <property type="match status" value="1"/>
</dbReference>
<evidence type="ECO:0000313" key="3">
    <source>
        <dbReference type="EMBL" id="MCP2167638.1"/>
    </source>
</evidence>
<protein>
    <recommendedName>
        <fullName evidence="2">Xaa-Pro dipeptidyl-peptidase C-terminal domain-containing protein</fullName>
    </recommendedName>
</protein>